<dbReference type="EMBL" id="BK015227">
    <property type="protein sequence ID" value="DAD97016.1"/>
    <property type="molecule type" value="Genomic_DNA"/>
</dbReference>
<feature type="compositionally biased region" description="Basic and acidic residues" evidence="1">
    <location>
        <begin position="35"/>
        <end position="44"/>
    </location>
</feature>
<organism evidence="2">
    <name type="scientific">Myoviridae sp. ctr0w28</name>
    <dbReference type="NCBI Taxonomy" id="2826703"/>
    <lineage>
        <taxon>Viruses</taxon>
        <taxon>Duplodnaviria</taxon>
        <taxon>Heunggongvirae</taxon>
        <taxon>Uroviricota</taxon>
        <taxon>Caudoviricetes</taxon>
    </lineage>
</organism>
<protein>
    <submittedName>
        <fullName evidence="2">Uncharacterized protein</fullName>
    </submittedName>
</protein>
<proteinExistence type="predicted"/>
<evidence type="ECO:0000313" key="2">
    <source>
        <dbReference type="EMBL" id="DAD97016.1"/>
    </source>
</evidence>
<feature type="region of interest" description="Disordered" evidence="1">
    <location>
        <begin position="1"/>
        <end position="44"/>
    </location>
</feature>
<name>A0A8S5NS15_9CAUD</name>
<evidence type="ECO:0000256" key="1">
    <source>
        <dbReference type="SAM" id="MobiDB-lite"/>
    </source>
</evidence>
<accession>A0A8S5NS15</accession>
<reference evidence="2" key="1">
    <citation type="journal article" date="2021" name="Proc. Natl. Acad. Sci. U.S.A.">
        <title>A Catalog of Tens of Thousands of Viruses from Human Metagenomes Reveals Hidden Associations with Chronic Diseases.</title>
        <authorList>
            <person name="Tisza M.J."/>
            <person name="Buck C.B."/>
        </authorList>
    </citation>
    <scope>NUCLEOTIDE SEQUENCE</scope>
    <source>
        <strain evidence="2">Ctr0w28</strain>
    </source>
</reference>
<sequence>MILQTSLDPPVSSSLAGYAGESVRRGSTGGLHQMDLWERSSQDG</sequence>
<feature type="compositionally biased region" description="Polar residues" evidence="1">
    <location>
        <begin position="1"/>
        <end position="15"/>
    </location>
</feature>